<gene>
    <name evidence="2" type="ORF">GF068_20780</name>
</gene>
<dbReference type="OrthoDB" id="5513922at2"/>
<evidence type="ECO:0008006" key="4">
    <source>
        <dbReference type="Google" id="ProtNLM"/>
    </source>
</evidence>
<evidence type="ECO:0000313" key="3">
    <source>
        <dbReference type="Proteomes" id="UP000440224"/>
    </source>
</evidence>
<dbReference type="EMBL" id="WJIE01000005">
    <property type="protein sequence ID" value="MRG94337.1"/>
    <property type="molecule type" value="Genomic_DNA"/>
</dbReference>
<accession>A0A6N7PRS7</accession>
<comment type="caution">
    <text evidence="2">The sequence shown here is derived from an EMBL/GenBank/DDBJ whole genome shotgun (WGS) entry which is preliminary data.</text>
</comment>
<feature type="signal peptide" evidence="1">
    <location>
        <begin position="1"/>
        <end position="25"/>
    </location>
</feature>
<dbReference type="Proteomes" id="UP000440224">
    <property type="component" value="Unassembled WGS sequence"/>
</dbReference>
<name>A0A6N7PRS7_9BACT</name>
<keyword evidence="3" id="KW-1185">Reference proteome</keyword>
<proteinExistence type="predicted"/>
<dbReference type="AlphaFoldDB" id="A0A6N7PRS7"/>
<protein>
    <recommendedName>
        <fullName evidence="4">DUF5666 domain-containing protein</fullName>
    </recommendedName>
</protein>
<feature type="chain" id="PRO_5026810138" description="DUF5666 domain-containing protein" evidence="1">
    <location>
        <begin position="26"/>
        <end position="253"/>
    </location>
</feature>
<keyword evidence="1" id="KW-0732">Signal</keyword>
<reference evidence="2 3" key="1">
    <citation type="submission" date="2019-10" db="EMBL/GenBank/DDBJ databases">
        <title>A soil myxobacterium in the family Polyangiaceae.</title>
        <authorList>
            <person name="Li Y."/>
            <person name="Wang J."/>
        </authorList>
    </citation>
    <scope>NUCLEOTIDE SEQUENCE [LARGE SCALE GENOMIC DNA]</scope>
    <source>
        <strain evidence="2 3">DSM 14734</strain>
    </source>
</reference>
<sequence>MYPKRMNRILLPALVSLLAMGCGKAAVQTQALAPKKAEAVAVAPQKEAVAKAEVEAKEEPVEAGRREVGDYVVYRFSGSFQKAPVTLTERVVAREKGALVIDFILEEGKTTSELRVKLSDAPATRGEVLSVSRIEKGKLVAASVDEYEALMAKTMVVADENEESLGSEHVVAVMGNDMLPAKRTSFRVKIGDKKATLTTVVSEKFPWGDLSGEIAAEDGSVIYRAEVLNVGHVVESKTGSEPQVARSDFEDYE</sequence>
<organism evidence="2 3">
    <name type="scientific">Polyangium spumosum</name>
    <dbReference type="NCBI Taxonomy" id="889282"/>
    <lineage>
        <taxon>Bacteria</taxon>
        <taxon>Pseudomonadati</taxon>
        <taxon>Myxococcota</taxon>
        <taxon>Polyangia</taxon>
        <taxon>Polyangiales</taxon>
        <taxon>Polyangiaceae</taxon>
        <taxon>Polyangium</taxon>
    </lineage>
</organism>
<evidence type="ECO:0000313" key="2">
    <source>
        <dbReference type="EMBL" id="MRG94337.1"/>
    </source>
</evidence>
<evidence type="ECO:0000256" key="1">
    <source>
        <dbReference type="SAM" id="SignalP"/>
    </source>
</evidence>
<dbReference type="PROSITE" id="PS51257">
    <property type="entry name" value="PROKAR_LIPOPROTEIN"/>
    <property type="match status" value="1"/>
</dbReference>